<dbReference type="EMBL" id="AP025732">
    <property type="protein sequence ID" value="BDI14457.1"/>
    <property type="molecule type" value="Genomic_DNA"/>
</dbReference>
<organism evidence="1 2">
    <name type="scientific">Nostoc cf. commune SO-36</name>
    <dbReference type="NCBI Taxonomy" id="449208"/>
    <lineage>
        <taxon>Bacteria</taxon>
        <taxon>Bacillati</taxon>
        <taxon>Cyanobacteriota</taxon>
        <taxon>Cyanophyceae</taxon>
        <taxon>Nostocales</taxon>
        <taxon>Nostocaceae</taxon>
        <taxon>Nostoc</taxon>
    </lineage>
</organism>
<reference evidence="1" key="1">
    <citation type="submission" date="2022-04" db="EMBL/GenBank/DDBJ databases">
        <title>Complete genome sequence of a cyanobacterium, Nostoc sp. SO-36, isolated in Antarctica.</title>
        <authorList>
            <person name="Kanesaki Y."/>
            <person name="Effendi D."/>
            <person name="Sakamoto T."/>
            <person name="Ohtani S."/>
            <person name="Awai K."/>
        </authorList>
    </citation>
    <scope>NUCLEOTIDE SEQUENCE</scope>
    <source>
        <strain evidence="1">SO-36</strain>
    </source>
</reference>
<protein>
    <submittedName>
        <fullName evidence="1">Uncharacterized protein</fullName>
    </submittedName>
</protein>
<gene>
    <name evidence="1" type="ORF">ANSO36C_02590</name>
</gene>
<sequence length="60" mass="6959">MIFGVAKAIEREHRASANYDVLIVDLGEVTVLEYRFSIQNHDQKLGLLRLKQGIFACRRR</sequence>
<proteinExistence type="predicted"/>
<evidence type="ECO:0000313" key="1">
    <source>
        <dbReference type="EMBL" id="BDI14457.1"/>
    </source>
</evidence>
<dbReference type="Proteomes" id="UP001055453">
    <property type="component" value="Chromosome"/>
</dbReference>
<evidence type="ECO:0000313" key="2">
    <source>
        <dbReference type="Proteomes" id="UP001055453"/>
    </source>
</evidence>
<dbReference type="RefSeq" id="WP_251958038.1">
    <property type="nucleotide sequence ID" value="NZ_AP025732.1"/>
</dbReference>
<name>A0ABM7YV07_NOSCO</name>
<keyword evidence="2" id="KW-1185">Reference proteome</keyword>
<accession>A0ABM7YV07</accession>